<evidence type="ECO:0000256" key="1">
    <source>
        <dbReference type="ARBA" id="ARBA00010914"/>
    </source>
</evidence>
<dbReference type="CDD" id="cd00207">
    <property type="entry name" value="fer2"/>
    <property type="match status" value="1"/>
</dbReference>
<comment type="cofactor">
    <cofactor evidence="6">
        <name>[2Fe-2S] cluster</name>
        <dbReference type="ChEBI" id="CHEBI:190135"/>
    </cofactor>
</comment>
<dbReference type="InterPro" id="IPR012675">
    <property type="entry name" value="Beta-grasp_dom_sf"/>
</dbReference>
<keyword evidence="3" id="KW-0479">Metal-binding</keyword>
<dbReference type="GO" id="GO:0140647">
    <property type="term" value="P:P450-containing electron transport chain"/>
    <property type="evidence" value="ECO:0007669"/>
    <property type="project" value="InterPro"/>
</dbReference>
<dbReference type="GO" id="GO:0051537">
    <property type="term" value="F:2 iron, 2 sulfur cluster binding"/>
    <property type="evidence" value="ECO:0007669"/>
    <property type="project" value="UniProtKB-KW"/>
</dbReference>
<dbReference type="Gene3D" id="3.10.20.30">
    <property type="match status" value="1"/>
</dbReference>
<evidence type="ECO:0000313" key="10">
    <source>
        <dbReference type="Proteomes" id="UP000182631"/>
    </source>
</evidence>
<dbReference type="SUPFAM" id="SSF54292">
    <property type="entry name" value="2Fe-2S ferredoxin-like"/>
    <property type="match status" value="1"/>
</dbReference>
<keyword evidence="2" id="KW-0001">2Fe-2S</keyword>
<proteinExistence type="inferred from homology"/>
<dbReference type="RefSeq" id="WP_074457837.1">
    <property type="nucleotide sequence ID" value="NZ_FITM01000156.1"/>
</dbReference>
<dbReference type="OrthoDB" id="425218at2"/>
<dbReference type="AlphaFoldDB" id="A0A165AGT1"/>
<protein>
    <submittedName>
        <fullName evidence="9">Ferredoxin</fullName>
    </submittedName>
</protein>
<feature type="compositionally biased region" description="Acidic residues" evidence="7">
    <location>
        <begin position="148"/>
        <end position="162"/>
    </location>
</feature>
<evidence type="ECO:0000256" key="3">
    <source>
        <dbReference type="ARBA" id="ARBA00022723"/>
    </source>
</evidence>
<gene>
    <name evidence="9" type="ORF">FLM9_1448</name>
</gene>
<dbReference type="GO" id="GO:0046872">
    <property type="term" value="F:metal ion binding"/>
    <property type="evidence" value="ECO:0007669"/>
    <property type="project" value="UniProtKB-KW"/>
</dbReference>
<reference evidence="10" key="1">
    <citation type="submission" date="2016-02" db="EMBL/GenBank/DDBJ databases">
        <authorList>
            <person name="liu f."/>
        </authorList>
    </citation>
    <scope>NUCLEOTIDE SEQUENCE [LARGE SCALE GENOMIC DNA]</scope>
</reference>
<dbReference type="EMBL" id="FITM01000156">
    <property type="protein sequence ID" value="SAY39347.1"/>
    <property type="molecule type" value="Genomic_DNA"/>
</dbReference>
<dbReference type="PANTHER" id="PTHR23426:SF65">
    <property type="entry name" value="FERREDOXIN-2, MITOCHONDRIAL"/>
    <property type="match status" value="1"/>
</dbReference>
<dbReference type="PROSITE" id="PS51085">
    <property type="entry name" value="2FE2S_FER_2"/>
    <property type="match status" value="1"/>
</dbReference>
<organism evidence="9 10">
    <name type="scientific">Candidatus Synechococcus spongiarum</name>
    <dbReference type="NCBI Taxonomy" id="431041"/>
    <lineage>
        <taxon>Bacteria</taxon>
        <taxon>Bacillati</taxon>
        <taxon>Cyanobacteriota</taxon>
        <taxon>Cyanophyceae</taxon>
        <taxon>Synechococcales</taxon>
        <taxon>Synechococcaceae</taxon>
        <taxon>Synechococcus</taxon>
    </lineage>
</organism>
<dbReference type="Proteomes" id="UP000182631">
    <property type="component" value="Unassembled WGS sequence"/>
</dbReference>
<evidence type="ECO:0000313" key="9">
    <source>
        <dbReference type="EMBL" id="SAY39347.1"/>
    </source>
</evidence>
<accession>A0A165AGT1</accession>
<evidence type="ECO:0000256" key="4">
    <source>
        <dbReference type="ARBA" id="ARBA00023004"/>
    </source>
</evidence>
<feature type="domain" description="2Fe-2S ferredoxin-type" evidence="8">
    <location>
        <begin position="2"/>
        <end position="102"/>
    </location>
</feature>
<sequence length="162" mass="17018">MPTIHFLREQLDVDCPTGIILRDAALDAGVELYGLKGKLGNCGGCGQCSTCFVAVAGQGEDTCLTPRTAPEQRFLKKRPPSWRLACQAVIRDSLVVVTRPQAGWPGGDEALAAAASAMPADATPIDVMPVDVVSSPQDGAHQDRQDDGDGQDGGDEVETGER</sequence>
<feature type="region of interest" description="Disordered" evidence="7">
    <location>
        <begin position="129"/>
        <end position="162"/>
    </location>
</feature>
<evidence type="ECO:0000256" key="2">
    <source>
        <dbReference type="ARBA" id="ARBA00022714"/>
    </source>
</evidence>
<keyword evidence="5" id="KW-0411">Iron-sulfur</keyword>
<keyword evidence="10" id="KW-1185">Reference proteome</keyword>
<evidence type="ECO:0000256" key="7">
    <source>
        <dbReference type="SAM" id="MobiDB-lite"/>
    </source>
</evidence>
<dbReference type="InterPro" id="IPR001055">
    <property type="entry name" value="Adrenodoxin-like"/>
</dbReference>
<evidence type="ECO:0000259" key="8">
    <source>
        <dbReference type="PROSITE" id="PS51085"/>
    </source>
</evidence>
<evidence type="ECO:0000256" key="5">
    <source>
        <dbReference type="ARBA" id="ARBA00023014"/>
    </source>
</evidence>
<dbReference type="GO" id="GO:0009055">
    <property type="term" value="F:electron transfer activity"/>
    <property type="evidence" value="ECO:0007669"/>
    <property type="project" value="TreeGrafter"/>
</dbReference>
<dbReference type="InterPro" id="IPR001041">
    <property type="entry name" value="2Fe-2S_ferredoxin-type"/>
</dbReference>
<dbReference type="InterPro" id="IPR036010">
    <property type="entry name" value="2Fe-2S_ferredoxin-like_sf"/>
</dbReference>
<keyword evidence="4" id="KW-0408">Iron</keyword>
<dbReference type="PANTHER" id="PTHR23426">
    <property type="entry name" value="FERREDOXIN/ADRENODOXIN"/>
    <property type="match status" value="1"/>
</dbReference>
<comment type="similarity">
    <text evidence="1">Belongs to the adrenodoxin/putidaredoxin family.</text>
</comment>
<name>A0A165AGT1_9SYNE</name>
<evidence type="ECO:0000256" key="6">
    <source>
        <dbReference type="ARBA" id="ARBA00034078"/>
    </source>
</evidence>